<dbReference type="Gene3D" id="1.20.120.610">
    <property type="entry name" value="lithium bound rotor ring of v- atpase"/>
    <property type="match status" value="1"/>
</dbReference>
<sequence>MTTLISVLLVLSIVVPFGIYFKSEKSKKSGKTALLSNIFSFFSILVVSTVCVFASASAAPADASNTAGLAYIAAALVTGMATIGAGIAVASASSAALGAISEDPKVMGKALIFVALAEGIALYGLLVSFTILSKF</sequence>
<comment type="subcellular location">
    <subcellularLocation>
        <location evidence="1">Membrane</location>
        <topology evidence="1">Multi-pass membrane protein</topology>
    </subcellularLocation>
</comment>
<evidence type="ECO:0000313" key="10">
    <source>
        <dbReference type="EMBL" id="MBC8596657.1"/>
    </source>
</evidence>
<evidence type="ECO:0000256" key="5">
    <source>
        <dbReference type="ARBA" id="ARBA00023136"/>
    </source>
</evidence>
<feature type="transmembrane region" description="Helical" evidence="8">
    <location>
        <begin position="68"/>
        <end position="98"/>
    </location>
</feature>
<protein>
    <recommendedName>
        <fullName evidence="6">ATP synthase F(0) sector subunit c</fullName>
    </recommendedName>
    <alternativeName>
        <fullName evidence="7">F-type ATPase subunit c</fullName>
    </alternativeName>
</protein>
<dbReference type="Pfam" id="PF00137">
    <property type="entry name" value="ATP-synt_C"/>
    <property type="match status" value="1"/>
</dbReference>
<dbReference type="PRINTS" id="PR00124">
    <property type="entry name" value="ATPASEC"/>
</dbReference>
<keyword evidence="11" id="KW-1185">Reference proteome</keyword>
<dbReference type="InterPro" id="IPR035921">
    <property type="entry name" value="F/V-ATP_Csub_sf"/>
</dbReference>
<evidence type="ECO:0000313" key="11">
    <source>
        <dbReference type="Proteomes" id="UP000647416"/>
    </source>
</evidence>
<evidence type="ECO:0000256" key="4">
    <source>
        <dbReference type="ARBA" id="ARBA00022989"/>
    </source>
</evidence>
<accession>A0A926FCC4</accession>
<comment type="caution">
    <text evidence="10">The sequence shown here is derived from an EMBL/GenBank/DDBJ whole genome shotgun (WGS) entry which is preliminary data.</text>
</comment>
<evidence type="ECO:0000256" key="3">
    <source>
        <dbReference type="ARBA" id="ARBA00022692"/>
    </source>
</evidence>
<comment type="similarity">
    <text evidence="2">Belongs to the ATPase C chain family.</text>
</comment>
<feature type="transmembrane region" description="Helical" evidence="8">
    <location>
        <begin position="34"/>
        <end position="56"/>
    </location>
</feature>
<keyword evidence="5 8" id="KW-0472">Membrane</keyword>
<evidence type="ECO:0000256" key="8">
    <source>
        <dbReference type="SAM" id="Phobius"/>
    </source>
</evidence>
<feature type="domain" description="V-ATPase proteolipid subunit C-like" evidence="9">
    <location>
        <begin position="72"/>
        <end position="131"/>
    </location>
</feature>
<dbReference type="RefSeq" id="WP_262432095.1">
    <property type="nucleotide sequence ID" value="NZ_JACRTE010000007.1"/>
</dbReference>
<evidence type="ECO:0000256" key="7">
    <source>
        <dbReference type="ARBA" id="ARBA00032887"/>
    </source>
</evidence>
<dbReference type="EMBL" id="JACRTE010000007">
    <property type="protein sequence ID" value="MBC8596657.1"/>
    <property type="molecule type" value="Genomic_DNA"/>
</dbReference>
<feature type="transmembrane region" description="Helical" evidence="8">
    <location>
        <begin position="6"/>
        <end position="22"/>
    </location>
</feature>
<keyword evidence="4 8" id="KW-1133">Transmembrane helix</keyword>
<evidence type="ECO:0000256" key="1">
    <source>
        <dbReference type="ARBA" id="ARBA00004141"/>
    </source>
</evidence>
<dbReference type="InterPro" id="IPR000454">
    <property type="entry name" value="ATP_synth_F0_csu"/>
</dbReference>
<organism evidence="10 11">
    <name type="scientific">Qingrenia yutianensis</name>
    <dbReference type="NCBI Taxonomy" id="2763676"/>
    <lineage>
        <taxon>Bacteria</taxon>
        <taxon>Bacillati</taxon>
        <taxon>Bacillota</taxon>
        <taxon>Clostridia</taxon>
        <taxon>Eubacteriales</taxon>
        <taxon>Oscillospiraceae</taxon>
        <taxon>Qingrenia</taxon>
    </lineage>
</organism>
<dbReference type="GO" id="GO:0015986">
    <property type="term" value="P:proton motive force-driven ATP synthesis"/>
    <property type="evidence" value="ECO:0007669"/>
    <property type="project" value="InterPro"/>
</dbReference>
<evidence type="ECO:0000259" key="9">
    <source>
        <dbReference type="Pfam" id="PF00137"/>
    </source>
</evidence>
<evidence type="ECO:0000256" key="2">
    <source>
        <dbReference type="ARBA" id="ARBA00006704"/>
    </source>
</evidence>
<proteinExistence type="inferred from homology"/>
<gene>
    <name evidence="10" type="ORF">H8706_07210</name>
</gene>
<dbReference type="SUPFAM" id="SSF81333">
    <property type="entry name" value="F1F0 ATP synthase subunit C"/>
    <property type="match status" value="1"/>
</dbReference>
<dbReference type="GO" id="GO:0033177">
    <property type="term" value="C:proton-transporting two-sector ATPase complex, proton-transporting domain"/>
    <property type="evidence" value="ECO:0007669"/>
    <property type="project" value="InterPro"/>
</dbReference>
<dbReference type="GO" id="GO:0015078">
    <property type="term" value="F:proton transmembrane transporter activity"/>
    <property type="evidence" value="ECO:0007669"/>
    <property type="project" value="InterPro"/>
</dbReference>
<dbReference type="Proteomes" id="UP000647416">
    <property type="component" value="Unassembled WGS sequence"/>
</dbReference>
<dbReference type="CDD" id="cd18120">
    <property type="entry name" value="ATP-synt_Vo_Ao_c"/>
    <property type="match status" value="1"/>
</dbReference>
<reference evidence="10" key="1">
    <citation type="submission" date="2020-08" db="EMBL/GenBank/DDBJ databases">
        <title>Genome public.</title>
        <authorList>
            <person name="Liu C."/>
            <person name="Sun Q."/>
        </authorList>
    </citation>
    <scope>NUCLEOTIDE SEQUENCE</scope>
    <source>
        <strain evidence="10">NSJ-50</strain>
    </source>
</reference>
<dbReference type="AlphaFoldDB" id="A0A926FCC4"/>
<dbReference type="InterPro" id="IPR002379">
    <property type="entry name" value="ATPase_proteolipid_c-like_dom"/>
</dbReference>
<keyword evidence="3 8" id="KW-0812">Transmembrane</keyword>
<feature type="transmembrane region" description="Helical" evidence="8">
    <location>
        <begin position="110"/>
        <end position="132"/>
    </location>
</feature>
<dbReference type="GO" id="GO:0045259">
    <property type="term" value="C:proton-transporting ATP synthase complex"/>
    <property type="evidence" value="ECO:0007669"/>
    <property type="project" value="InterPro"/>
</dbReference>
<name>A0A926FCC4_9FIRM</name>
<evidence type="ECO:0000256" key="6">
    <source>
        <dbReference type="ARBA" id="ARBA00032200"/>
    </source>
</evidence>